<feature type="domain" description="Nudix hydrolase" evidence="10">
    <location>
        <begin position="174"/>
        <end position="306"/>
    </location>
</feature>
<comment type="cofactor">
    <cofactor evidence="2">
        <name>Zn(2+)</name>
        <dbReference type="ChEBI" id="CHEBI:29105"/>
    </cofactor>
</comment>
<protein>
    <recommendedName>
        <fullName evidence="4">NAD(+) diphosphatase</fullName>
        <ecNumber evidence="4">3.6.1.22</ecNumber>
    </recommendedName>
</protein>
<reference evidence="11 12" key="1">
    <citation type="submission" date="2024-09" db="EMBL/GenBank/DDBJ databases">
        <authorList>
            <person name="Sun Q."/>
            <person name="Mori K."/>
        </authorList>
    </citation>
    <scope>NUCLEOTIDE SEQUENCE [LARGE SCALE GENOMIC DNA]</scope>
    <source>
        <strain evidence="11 12">CCM 8543</strain>
    </source>
</reference>
<comment type="cofactor">
    <cofactor evidence="1">
        <name>Mg(2+)</name>
        <dbReference type="ChEBI" id="CHEBI:18420"/>
    </cofactor>
</comment>
<dbReference type="Pfam" id="PF09297">
    <property type="entry name" value="Zn_ribbon_NUD"/>
    <property type="match status" value="1"/>
</dbReference>
<dbReference type="InterPro" id="IPR015376">
    <property type="entry name" value="Znr_NADH_PPase"/>
</dbReference>
<evidence type="ECO:0000256" key="5">
    <source>
        <dbReference type="ARBA" id="ARBA00022723"/>
    </source>
</evidence>
<comment type="similarity">
    <text evidence="3">Belongs to the Nudix hydrolase family. NudC subfamily.</text>
</comment>
<dbReference type="Proteomes" id="UP001589755">
    <property type="component" value="Unassembled WGS sequence"/>
</dbReference>
<dbReference type="EC" id="3.6.1.22" evidence="4"/>
<dbReference type="CDD" id="cd03429">
    <property type="entry name" value="NUDIX_NADH_pyrophosphatase_Nudt13"/>
    <property type="match status" value="1"/>
</dbReference>
<evidence type="ECO:0000256" key="6">
    <source>
        <dbReference type="ARBA" id="ARBA00022801"/>
    </source>
</evidence>
<gene>
    <name evidence="11" type="primary">nudC</name>
    <name evidence="11" type="ORF">ACFFJ2_07620</name>
</gene>
<evidence type="ECO:0000259" key="10">
    <source>
        <dbReference type="PROSITE" id="PS51462"/>
    </source>
</evidence>
<accession>A0ABV6D6N4</accession>
<proteinExistence type="inferred from homology"/>
<sequence length="319" mass="34391">MDSTWPGSGPQMQAQIAFAGNRIDPQSEKRGDDAAEQALAAPGARLMLMREGRLCLKTGQGAFDAYFSPAEAAGLSARMDEAVLLGHTEGGPVLAAPHDHDRESLPEGIKAIDFRSIYIQGLLDAPDLGALAQGAALLAWHETHRYCGRCGGGTTMRAGGYRRSCPRCGRENFPRTDPVVIMLAVRGERCLLGRSPHFAPGMYSCLAGFIEPGETIERAVRRETLEESGVRIGRVRYCASQPWPFPHSLMIGCIAEAESAAVDPDLSELEDCRWFARDEVMRMLAGTHEAGLTVPPEGAIARYLIAGWAHRSATETSGA</sequence>
<organism evidence="11 12">
    <name type="scientific">Chelativorans intermedius</name>
    <dbReference type="NCBI Taxonomy" id="515947"/>
    <lineage>
        <taxon>Bacteria</taxon>
        <taxon>Pseudomonadati</taxon>
        <taxon>Pseudomonadota</taxon>
        <taxon>Alphaproteobacteria</taxon>
        <taxon>Hyphomicrobiales</taxon>
        <taxon>Phyllobacteriaceae</taxon>
        <taxon>Chelativorans</taxon>
    </lineage>
</organism>
<keyword evidence="5" id="KW-0479">Metal-binding</keyword>
<keyword evidence="7" id="KW-0460">Magnesium</keyword>
<name>A0ABV6D6N4_9HYPH</name>
<keyword evidence="12" id="KW-1185">Reference proteome</keyword>
<evidence type="ECO:0000256" key="1">
    <source>
        <dbReference type="ARBA" id="ARBA00001946"/>
    </source>
</evidence>
<dbReference type="EMBL" id="JBHLXD010000010">
    <property type="protein sequence ID" value="MFC0208263.1"/>
    <property type="molecule type" value="Genomic_DNA"/>
</dbReference>
<dbReference type="InterPro" id="IPR000086">
    <property type="entry name" value="NUDIX_hydrolase_dom"/>
</dbReference>
<dbReference type="SUPFAM" id="SSF55811">
    <property type="entry name" value="Nudix"/>
    <property type="match status" value="1"/>
</dbReference>
<dbReference type="InterPro" id="IPR015375">
    <property type="entry name" value="NADH_PPase-like_N"/>
</dbReference>
<dbReference type="Pfam" id="PF00293">
    <property type="entry name" value="NUDIX"/>
    <property type="match status" value="1"/>
</dbReference>
<keyword evidence="8" id="KW-0520">NAD</keyword>
<dbReference type="PROSITE" id="PS00893">
    <property type="entry name" value="NUDIX_BOX"/>
    <property type="match status" value="1"/>
</dbReference>
<dbReference type="InterPro" id="IPR020084">
    <property type="entry name" value="NUDIX_hydrolase_CS"/>
</dbReference>
<evidence type="ECO:0000313" key="12">
    <source>
        <dbReference type="Proteomes" id="UP001589755"/>
    </source>
</evidence>
<dbReference type="Gene3D" id="3.90.79.20">
    <property type="match status" value="1"/>
</dbReference>
<dbReference type="RefSeq" id="WP_261519916.1">
    <property type="nucleotide sequence ID" value="NZ_JAODNW010000007.1"/>
</dbReference>
<dbReference type="PROSITE" id="PS51462">
    <property type="entry name" value="NUDIX"/>
    <property type="match status" value="1"/>
</dbReference>
<evidence type="ECO:0000256" key="9">
    <source>
        <dbReference type="ARBA" id="ARBA00023679"/>
    </source>
</evidence>
<dbReference type="NCBIfam" id="NF001299">
    <property type="entry name" value="PRK00241.1"/>
    <property type="match status" value="1"/>
</dbReference>
<dbReference type="Gene3D" id="3.90.79.10">
    <property type="entry name" value="Nucleoside Triphosphate Pyrophosphohydrolase"/>
    <property type="match status" value="1"/>
</dbReference>
<evidence type="ECO:0000256" key="8">
    <source>
        <dbReference type="ARBA" id="ARBA00023027"/>
    </source>
</evidence>
<dbReference type="Pfam" id="PF09296">
    <property type="entry name" value="NUDIX-like"/>
    <property type="match status" value="1"/>
</dbReference>
<evidence type="ECO:0000256" key="7">
    <source>
        <dbReference type="ARBA" id="ARBA00022842"/>
    </source>
</evidence>
<dbReference type="PANTHER" id="PTHR42904">
    <property type="entry name" value="NUDIX HYDROLASE, NUDC SUBFAMILY"/>
    <property type="match status" value="1"/>
</dbReference>
<evidence type="ECO:0000313" key="11">
    <source>
        <dbReference type="EMBL" id="MFC0208263.1"/>
    </source>
</evidence>
<dbReference type="InterPro" id="IPR049734">
    <property type="entry name" value="NudC-like_C"/>
</dbReference>
<keyword evidence="6 11" id="KW-0378">Hydrolase</keyword>
<dbReference type="InterPro" id="IPR050241">
    <property type="entry name" value="NAD-cap_RNA_hydrolase_NudC"/>
</dbReference>
<dbReference type="GO" id="GO:0016787">
    <property type="term" value="F:hydrolase activity"/>
    <property type="evidence" value="ECO:0007669"/>
    <property type="project" value="UniProtKB-KW"/>
</dbReference>
<evidence type="ECO:0000256" key="3">
    <source>
        <dbReference type="ARBA" id="ARBA00009595"/>
    </source>
</evidence>
<evidence type="ECO:0000256" key="4">
    <source>
        <dbReference type="ARBA" id="ARBA00012381"/>
    </source>
</evidence>
<evidence type="ECO:0000256" key="2">
    <source>
        <dbReference type="ARBA" id="ARBA00001947"/>
    </source>
</evidence>
<dbReference type="PANTHER" id="PTHR42904:SF6">
    <property type="entry name" value="NAD-CAPPED RNA HYDROLASE NUDT12"/>
    <property type="match status" value="1"/>
</dbReference>
<dbReference type="InterPro" id="IPR015797">
    <property type="entry name" value="NUDIX_hydrolase-like_dom_sf"/>
</dbReference>
<comment type="caution">
    <text evidence="11">The sequence shown here is derived from an EMBL/GenBank/DDBJ whole genome shotgun (WGS) entry which is preliminary data.</text>
</comment>
<comment type="catalytic activity">
    <reaction evidence="9">
        <text>a 5'-end NAD(+)-phospho-ribonucleoside in mRNA + H2O = a 5'-end phospho-adenosine-phospho-ribonucleoside in mRNA + beta-nicotinamide D-ribonucleotide + 2 H(+)</text>
        <dbReference type="Rhea" id="RHEA:60876"/>
        <dbReference type="Rhea" id="RHEA-COMP:15698"/>
        <dbReference type="Rhea" id="RHEA-COMP:15719"/>
        <dbReference type="ChEBI" id="CHEBI:14649"/>
        <dbReference type="ChEBI" id="CHEBI:15377"/>
        <dbReference type="ChEBI" id="CHEBI:15378"/>
        <dbReference type="ChEBI" id="CHEBI:144029"/>
        <dbReference type="ChEBI" id="CHEBI:144051"/>
    </reaction>
    <physiologicalReaction direction="left-to-right" evidence="9">
        <dbReference type="Rhea" id="RHEA:60877"/>
    </physiologicalReaction>
</comment>